<name>A0AC34G1T0_9BILA</name>
<dbReference type="Proteomes" id="UP000887579">
    <property type="component" value="Unplaced"/>
</dbReference>
<dbReference type="WBParaSite" id="ES5_v2.g23362.t1">
    <property type="protein sequence ID" value="ES5_v2.g23362.t1"/>
    <property type="gene ID" value="ES5_v2.g23362"/>
</dbReference>
<organism evidence="1 2">
    <name type="scientific">Panagrolaimus sp. ES5</name>
    <dbReference type="NCBI Taxonomy" id="591445"/>
    <lineage>
        <taxon>Eukaryota</taxon>
        <taxon>Metazoa</taxon>
        <taxon>Ecdysozoa</taxon>
        <taxon>Nematoda</taxon>
        <taxon>Chromadorea</taxon>
        <taxon>Rhabditida</taxon>
        <taxon>Tylenchina</taxon>
        <taxon>Panagrolaimomorpha</taxon>
        <taxon>Panagrolaimoidea</taxon>
        <taxon>Panagrolaimidae</taxon>
        <taxon>Panagrolaimus</taxon>
    </lineage>
</organism>
<proteinExistence type="predicted"/>
<evidence type="ECO:0000313" key="2">
    <source>
        <dbReference type="WBParaSite" id="ES5_v2.g23362.t1"/>
    </source>
</evidence>
<reference evidence="2" key="1">
    <citation type="submission" date="2022-11" db="UniProtKB">
        <authorList>
            <consortium name="WormBaseParasite"/>
        </authorList>
    </citation>
    <scope>IDENTIFICATION</scope>
</reference>
<evidence type="ECO:0000313" key="1">
    <source>
        <dbReference type="Proteomes" id="UP000887579"/>
    </source>
</evidence>
<protein>
    <submittedName>
        <fullName evidence="2">Uncharacterized protein</fullName>
    </submittedName>
</protein>
<accession>A0AC34G1T0</accession>
<sequence length="129" mass="14885">MPVLHLGIENNTDKELCLTECWTNDSHKRHYNMSETDEDLIEAHTRRTDMFRIGNFSGFKGGASVFMGQTKLGCIEFKLEMSGKNYFDISNYNVVVDGKVYTLSERCHEPQSYTPHFYIVVEEKPVGQH</sequence>